<dbReference type="InterPro" id="IPR036047">
    <property type="entry name" value="F-box-like_dom_sf"/>
</dbReference>
<comment type="caution">
    <text evidence="3">The sequence shown here is derived from an EMBL/GenBank/DDBJ whole genome shotgun (WGS) entry which is preliminary data.</text>
</comment>
<gene>
    <name evidence="3" type="ORF">F3Y22_tig00110828pilonHSYRG00114</name>
</gene>
<feature type="domain" description="KIB1-4 beta-propeller" evidence="2">
    <location>
        <begin position="84"/>
        <end position="157"/>
    </location>
</feature>
<sequence>MKRDQMYSTRDWTDLPLLSSIADRLGLIELLRFRAVCKAWYAASSFASADIEALPDRNPWFIEYDSDNSQCTLATEKFTKKNILDVPELKETECLASIEGWLLLFCEGSMFFFCPLSRARIDIPGTFSHTVINKHVTFLSALPTSKGCIVGVVSQTGTVIELHAMRFAMEPLVGPSTSWNLDEAKLSLAEASCEKPATEEEERNRMKELKEGLGLDLVFAGRLCILKTIGFLRQVQGLNPGSIR</sequence>
<proteinExistence type="predicted"/>
<dbReference type="EMBL" id="VEPZ02001129">
    <property type="protein sequence ID" value="KAE8692855.1"/>
    <property type="molecule type" value="Genomic_DNA"/>
</dbReference>
<keyword evidence="4" id="KW-1185">Reference proteome</keyword>
<evidence type="ECO:0000259" key="2">
    <source>
        <dbReference type="Pfam" id="PF03478"/>
    </source>
</evidence>
<protein>
    <submittedName>
        <fullName evidence="3">NAD(P)-binding Rossmann-fold superfamily protein, putative isoform 1</fullName>
    </submittedName>
</protein>
<dbReference type="AlphaFoldDB" id="A0A6A2ZPM5"/>
<dbReference type="PANTHER" id="PTHR44259">
    <property type="entry name" value="OS07G0183000 PROTEIN-RELATED"/>
    <property type="match status" value="1"/>
</dbReference>
<evidence type="ECO:0000259" key="1">
    <source>
        <dbReference type="Pfam" id="PF00646"/>
    </source>
</evidence>
<dbReference type="Pfam" id="PF00646">
    <property type="entry name" value="F-box"/>
    <property type="match status" value="1"/>
</dbReference>
<reference evidence="3" key="1">
    <citation type="submission" date="2019-09" db="EMBL/GenBank/DDBJ databases">
        <title>Draft genome information of white flower Hibiscus syriacus.</title>
        <authorList>
            <person name="Kim Y.-M."/>
        </authorList>
    </citation>
    <scope>NUCLEOTIDE SEQUENCE [LARGE SCALE GENOMIC DNA]</scope>
    <source>
        <strain evidence="3">YM2019G1</strain>
    </source>
</reference>
<evidence type="ECO:0000313" key="4">
    <source>
        <dbReference type="Proteomes" id="UP000436088"/>
    </source>
</evidence>
<feature type="domain" description="F-box" evidence="1">
    <location>
        <begin position="12"/>
        <end position="43"/>
    </location>
</feature>
<dbReference type="Pfam" id="PF03478">
    <property type="entry name" value="Beta-prop_KIB1-4"/>
    <property type="match status" value="1"/>
</dbReference>
<dbReference type="InterPro" id="IPR050942">
    <property type="entry name" value="F-box_BR-signaling"/>
</dbReference>
<evidence type="ECO:0000313" key="3">
    <source>
        <dbReference type="EMBL" id="KAE8692855.1"/>
    </source>
</evidence>
<dbReference type="SUPFAM" id="SSF81383">
    <property type="entry name" value="F-box domain"/>
    <property type="match status" value="1"/>
</dbReference>
<dbReference type="PANTHER" id="PTHR44259:SF114">
    <property type="entry name" value="OS06G0707300 PROTEIN"/>
    <property type="match status" value="1"/>
</dbReference>
<dbReference type="Proteomes" id="UP000436088">
    <property type="component" value="Unassembled WGS sequence"/>
</dbReference>
<accession>A0A6A2ZPM5</accession>
<organism evidence="3 4">
    <name type="scientific">Hibiscus syriacus</name>
    <name type="common">Rose of Sharon</name>
    <dbReference type="NCBI Taxonomy" id="106335"/>
    <lineage>
        <taxon>Eukaryota</taxon>
        <taxon>Viridiplantae</taxon>
        <taxon>Streptophyta</taxon>
        <taxon>Embryophyta</taxon>
        <taxon>Tracheophyta</taxon>
        <taxon>Spermatophyta</taxon>
        <taxon>Magnoliopsida</taxon>
        <taxon>eudicotyledons</taxon>
        <taxon>Gunneridae</taxon>
        <taxon>Pentapetalae</taxon>
        <taxon>rosids</taxon>
        <taxon>malvids</taxon>
        <taxon>Malvales</taxon>
        <taxon>Malvaceae</taxon>
        <taxon>Malvoideae</taxon>
        <taxon>Hibiscus</taxon>
    </lineage>
</organism>
<dbReference type="InterPro" id="IPR005174">
    <property type="entry name" value="KIB1-4_b-propeller"/>
</dbReference>
<name>A0A6A2ZPM5_HIBSY</name>
<dbReference type="InterPro" id="IPR001810">
    <property type="entry name" value="F-box_dom"/>
</dbReference>